<name>A0ABV8U1H4_9ACTN</name>
<protein>
    <submittedName>
        <fullName evidence="2">Alanine racemase</fullName>
        <ecNumber evidence="2">5.1.1.1</ecNumber>
    </submittedName>
</protein>
<dbReference type="InterPro" id="IPR029066">
    <property type="entry name" value="PLP-binding_barrel"/>
</dbReference>
<dbReference type="Pfam" id="PF01168">
    <property type="entry name" value="Ala_racemase_N"/>
    <property type="match status" value="1"/>
</dbReference>
<dbReference type="PANTHER" id="PTHR28004:SF2">
    <property type="entry name" value="D-SERINE DEHYDRATASE"/>
    <property type="match status" value="1"/>
</dbReference>
<evidence type="ECO:0000313" key="3">
    <source>
        <dbReference type="Proteomes" id="UP001595823"/>
    </source>
</evidence>
<dbReference type="Proteomes" id="UP001595823">
    <property type="component" value="Unassembled WGS sequence"/>
</dbReference>
<evidence type="ECO:0000259" key="1">
    <source>
        <dbReference type="Pfam" id="PF01168"/>
    </source>
</evidence>
<proteinExistence type="predicted"/>
<keyword evidence="3" id="KW-1185">Reference proteome</keyword>
<reference evidence="3" key="1">
    <citation type="journal article" date="2019" name="Int. J. Syst. Evol. Microbiol.">
        <title>The Global Catalogue of Microorganisms (GCM) 10K type strain sequencing project: providing services to taxonomists for standard genome sequencing and annotation.</title>
        <authorList>
            <consortium name="The Broad Institute Genomics Platform"/>
            <consortium name="The Broad Institute Genome Sequencing Center for Infectious Disease"/>
            <person name="Wu L."/>
            <person name="Ma J."/>
        </authorList>
    </citation>
    <scope>NUCLEOTIDE SEQUENCE [LARGE SCALE GENOMIC DNA]</scope>
    <source>
        <strain evidence="3">IBRC-M 10908</strain>
    </source>
</reference>
<dbReference type="InterPro" id="IPR001608">
    <property type="entry name" value="Ala_racemase_N"/>
</dbReference>
<dbReference type="RefSeq" id="WP_380622819.1">
    <property type="nucleotide sequence ID" value="NZ_JBHSDK010000021.1"/>
</dbReference>
<dbReference type="Gene3D" id="3.20.20.10">
    <property type="entry name" value="Alanine racemase"/>
    <property type="match status" value="1"/>
</dbReference>
<evidence type="ECO:0000313" key="2">
    <source>
        <dbReference type="EMBL" id="MFC4336670.1"/>
    </source>
</evidence>
<organism evidence="2 3">
    <name type="scientific">Salininema proteolyticum</name>
    <dbReference type="NCBI Taxonomy" id="1607685"/>
    <lineage>
        <taxon>Bacteria</taxon>
        <taxon>Bacillati</taxon>
        <taxon>Actinomycetota</taxon>
        <taxon>Actinomycetes</taxon>
        <taxon>Glycomycetales</taxon>
        <taxon>Glycomycetaceae</taxon>
        <taxon>Salininema</taxon>
    </lineage>
</organism>
<dbReference type="EMBL" id="JBHSDK010000021">
    <property type="protein sequence ID" value="MFC4336670.1"/>
    <property type="molecule type" value="Genomic_DNA"/>
</dbReference>
<dbReference type="PANTHER" id="PTHR28004">
    <property type="entry name" value="ZGC:162816-RELATED"/>
    <property type="match status" value="1"/>
</dbReference>
<dbReference type="GO" id="GO:0008784">
    <property type="term" value="F:alanine racemase activity"/>
    <property type="evidence" value="ECO:0007669"/>
    <property type="project" value="UniProtKB-EC"/>
</dbReference>
<dbReference type="EC" id="5.1.1.1" evidence="2"/>
<sequence>MSMPDFAELNTLTADIPAPFALCDLSAFDTNAAIMRRQAEGKPIRVASKSLRNRTLLRRALSQPGFEGVMAFTLPEALWLAEEFDDVLVAYPSTDRASLRELAGSGLFDRITLTVDSDEHLDYLQRTVRPTAAEPLRLCVDLDMSLRLFGGRVHLGPLRSPVHTPDQALSLARQIEKRPGMELVGLLAYEGQIAGVTDRVPGQAMNNAAVRAVKWLSGRELRERRAAIVERVSEFSTVEFVNGGGTGSLGFTAASSGVTELTAGSGFYGPGLFDGYRSIRPLNALHFAFDLVRRPRSGAVTALGGGWIASGAPGKDRLPHLIHPAGLRYTGMEGAGEVQTPLVGKGADSVALGSRVWTRHAKAGEPAERLNAFQLFDGRAMAGEAPTYRGEGKAFL</sequence>
<feature type="domain" description="Alanine racemase N-terminal" evidence="1">
    <location>
        <begin position="24"/>
        <end position="195"/>
    </location>
</feature>
<dbReference type="InterPro" id="IPR051466">
    <property type="entry name" value="D-amino_acid_metab_enzyme"/>
</dbReference>
<comment type="caution">
    <text evidence="2">The sequence shown here is derived from an EMBL/GenBank/DDBJ whole genome shotgun (WGS) entry which is preliminary data.</text>
</comment>
<dbReference type="SUPFAM" id="SSF51419">
    <property type="entry name" value="PLP-binding barrel"/>
    <property type="match status" value="1"/>
</dbReference>
<keyword evidence="2" id="KW-0413">Isomerase</keyword>
<gene>
    <name evidence="2" type="ORF">ACFPET_15820</name>
</gene>
<accession>A0ABV8U1H4</accession>